<dbReference type="AlphaFoldDB" id="A0A645AS97"/>
<sequence length="57" mass="6801">MLFPEYIITPEMVEMFYEQKVKNAKLKTFFLLLAKQFFFRLQPDPEKPNSESLPSLS</sequence>
<gene>
    <name evidence="1" type="ORF">SDC9_102953</name>
</gene>
<dbReference type="EMBL" id="VSSQ01015614">
    <property type="protein sequence ID" value="MPM56152.1"/>
    <property type="molecule type" value="Genomic_DNA"/>
</dbReference>
<accession>A0A645AS97</accession>
<name>A0A645AS97_9ZZZZ</name>
<protein>
    <submittedName>
        <fullName evidence="1">Uncharacterized protein</fullName>
    </submittedName>
</protein>
<evidence type="ECO:0000313" key="1">
    <source>
        <dbReference type="EMBL" id="MPM56152.1"/>
    </source>
</evidence>
<organism evidence="1">
    <name type="scientific">bioreactor metagenome</name>
    <dbReference type="NCBI Taxonomy" id="1076179"/>
    <lineage>
        <taxon>unclassified sequences</taxon>
        <taxon>metagenomes</taxon>
        <taxon>ecological metagenomes</taxon>
    </lineage>
</organism>
<comment type="caution">
    <text evidence="1">The sequence shown here is derived from an EMBL/GenBank/DDBJ whole genome shotgun (WGS) entry which is preliminary data.</text>
</comment>
<reference evidence="1" key="1">
    <citation type="submission" date="2019-08" db="EMBL/GenBank/DDBJ databases">
        <authorList>
            <person name="Kucharzyk K."/>
            <person name="Murdoch R.W."/>
            <person name="Higgins S."/>
            <person name="Loffler F."/>
        </authorList>
    </citation>
    <scope>NUCLEOTIDE SEQUENCE</scope>
</reference>
<proteinExistence type="predicted"/>